<evidence type="ECO:0000313" key="1">
    <source>
        <dbReference type="EMBL" id="TDG39179.1"/>
    </source>
</evidence>
<name>A0A484ARH8_DRONA</name>
<protein>
    <submittedName>
        <fullName evidence="1">Uncharacterized protein</fullName>
    </submittedName>
</protein>
<gene>
    <name evidence="1" type="ORF">AWZ03_014398</name>
</gene>
<organism evidence="1 2">
    <name type="scientific">Drosophila navojoa</name>
    <name type="common">Fruit fly</name>
    <dbReference type="NCBI Taxonomy" id="7232"/>
    <lineage>
        <taxon>Eukaryota</taxon>
        <taxon>Metazoa</taxon>
        <taxon>Ecdysozoa</taxon>
        <taxon>Arthropoda</taxon>
        <taxon>Hexapoda</taxon>
        <taxon>Insecta</taxon>
        <taxon>Pterygota</taxon>
        <taxon>Neoptera</taxon>
        <taxon>Endopterygota</taxon>
        <taxon>Diptera</taxon>
        <taxon>Brachycera</taxon>
        <taxon>Muscomorpha</taxon>
        <taxon>Ephydroidea</taxon>
        <taxon>Drosophilidae</taxon>
        <taxon>Drosophila</taxon>
    </lineage>
</organism>
<dbReference type="AlphaFoldDB" id="A0A484ARH8"/>
<dbReference type="Proteomes" id="UP000295192">
    <property type="component" value="Unassembled WGS sequence"/>
</dbReference>
<sequence>SLVSASDLFRYVLSKMCF</sequence>
<comment type="caution">
    <text evidence="1">The sequence shown here is derived from an EMBL/GenBank/DDBJ whole genome shotgun (WGS) entry which is preliminary data.</text>
</comment>
<reference evidence="1 2" key="1">
    <citation type="journal article" date="2019" name="J. Hered.">
        <title>An Improved Genome Assembly for Drosophila navojoa, the Basal Species in the mojavensis Cluster.</title>
        <authorList>
            <person name="Vanderlinde T."/>
            <person name="Dupim E.G."/>
            <person name="Nazario-Yepiz N.O."/>
            <person name="Carvalho A.B."/>
        </authorList>
    </citation>
    <scope>NUCLEOTIDE SEQUENCE [LARGE SCALE GENOMIC DNA]</scope>
    <source>
        <strain evidence="1">Navoj_Jal97</strain>
        <tissue evidence="1">Whole organism</tissue>
    </source>
</reference>
<dbReference type="EMBL" id="LSRL02001282">
    <property type="protein sequence ID" value="TDG39179.1"/>
    <property type="molecule type" value="Genomic_DNA"/>
</dbReference>
<accession>A0A484ARH8</accession>
<feature type="non-terminal residue" evidence="1">
    <location>
        <position position="1"/>
    </location>
</feature>
<evidence type="ECO:0000313" key="2">
    <source>
        <dbReference type="Proteomes" id="UP000295192"/>
    </source>
</evidence>
<proteinExistence type="predicted"/>
<keyword evidence="2" id="KW-1185">Reference proteome</keyword>